<dbReference type="EMBL" id="CM026426">
    <property type="protein sequence ID" value="KAG0573812.1"/>
    <property type="molecule type" value="Genomic_DNA"/>
</dbReference>
<proteinExistence type="predicted"/>
<evidence type="ECO:0000313" key="3">
    <source>
        <dbReference type="Proteomes" id="UP000822688"/>
    </source>
</evidence>
<feature type="region of interest" description="Disordered" evidence="1">
    <location>
        <begin position="267"/>
        <end position="287"/>
    </location>
</feature>
<keyword evidence="3" id="KW-1185">Reference proteome</keyword>
<dbReference type="AlphaFoldDB" id="A0A8T0HS85"/>
<protein>
    <recommendedName>
        <fullName evidence="4">SWIM-type domain-containing protein</fullName>
    </recommendedName>
</protein>
<gene>
    <name evidence="2" type="ORF">KC19_VG211300</name>
</gene>
<accession>A0A8T0HS85</accession>
<dbReference type="PANTHER" id="PTHR33977">
    <property type="entry name" value="ZINC ION BINDING PROTEIN"/>
    <property type="match status" value="1"/>
</dbReference>
<organism evidence="2 3">
    <name type="scientific">Ceratodon purpureus</name>
    <name type="common">Fire moss</name>
    <name type="synonym">Dicranum purpureum</name>
    <dbReference type="NCBI Taxonomy" id="3225"/>
    <lineage>
        <taxon>Eukaryota</taxon>
        <taxon>Viridiplantae</taxon>
        <taxon>Streptophyta</taxon>
        <taxon>Embryophyta</taxon>
        <taxon>Bryophyta</taxon>
        <taxon>Bryophytina</taxon>
        <taxon>Bryopsida</taxon>
        <taxon>Dicranidae</taxon>
        <taxon>Pseudoditrichales</taxon>
        <taxon>Ditrichaceae</taxon>
        <taxon>Ceratodon</taxon>
    </lineage>
</organism>
<feature type="compositionally biased region" description="Basic residues" evidence="1">
    <location>
        <begin position="274"/>
        <end position="287"/>
    </location>
</feature>
<evidence type="ECO:0000313" key="2">
    <source>
        <dbReference type="EMBL" id="KAG0573812.1"/>
    </source>
</evidence>
<dbReference type="Proteomes" id="UP000822688">
    <property type="component" value="Chromosome V"/>
</dbReference>
<evidence type="ECO:0000256" key="1">
    <source>
        <dbReference type="SAM" id="MobiDB-lite"/>
    </source>
</evidence>
<sequence length="287" mass="32457">MPHANQDTNAAVESYHTNLKAILRTSRQKFGGRRVDWLIYHLLKDVLTHYWYAMQCKLYGFIKNGKAEGIVASAVIRDEEIPDEHVKISEEYDITYVASQTNFPTIWVISSPNSDWASCNCPLGMRGNICKDVVKVFCMINVDLHPVEIIRFGGSLRGTIQMGALTAGLQTFDGDCREVGTREKSQNVPKLEDPEEILDEINADLAEMGTTARENLNSRSQFLAMIRELKGKMATLRVKSEKGLLHPLSQPSFKVTTRSSNLRRFKACSETGRKKANTRGKRRRSQF</sequence>
<name>A0A8T0HS85_CERPU</name>
<comment type="caution">
    <text evidence="2">The sequence shown here is derived from an EMBL/GenBank/DDBJ whole genome shotgun (WGS) entry which is preliminary data.</text>
</comment>
<evidence type="ECO:0008006" key="4">
    <source>
        <dbReference type="Google" id="ProtNLM"/>
    </source>
</evidence>
<dbReference type="PANTHER" id="PTHR33977:SF1">
    <property type="entry name" value="ZINC ION BINDING PROTEIN"/>
    <property type="match status" value="1"/>
</dbReference>
<reference evidence="2" key="1">
    <citation type="submission" date="2020-06" db="EMBL/GenBank/DDBJ databases">
        <title>WGS assembly of Ceratodon purpureus strain R40.</title>
        <authorList>
            <person name="Carey S.B."/>
            <person name="Jenkins J."/>
            <person name="Shu S."/>
            <person name="Lovell J.T."/>
            <person name="Sreedasyam A."/>
            <person name="Maumus F."/>
            <person name="Tiley G.P."/>
            <person name="Fernandez-Pozo N."/>
            <person name="Barry K."/>
            <person name="Chen C."/>
            <person name="Wang M."/>
            <person name="Lipzen A."/>
            <person name="Daum C."/>
            <person name="Saski C.A."/>
            <person name="Payton A.C."/>
            <person name="Mcbreen J.C."/>
            <person name="Conrad R.E."/>
            <person name="Kollar L.M."/>
            <person name="Olsson S."/>
            <person name="Huttunen S."/>
            <person name="Landis J.B."/>
            <person name="Wickett N.J."/>
            <person name="Johnson M.G."/>
            <person name="Rensing S.A."/>
            <person name="Grimwood J."/>
            <person name="Schmutz J."/>
            <person name="Mcdaniel S.F."/>
        </authorList>
    </citation>
    <scope>NUCLEOTIDE SEQUENCE</scope>
    <source>
        <strain evidence="2">R40</strain>
    </source>
</reference>